<evidence type="ECO:0000256" key="3">
    <source>
        <dbReference type="ARBA" id="ARBA00023002"/>
    </source>
</evidence>
<dbReference type="InterPro" id="IPR045087">
    <property type="entry name" value="Cu-oxidase_fam"/>
</dbReference>
<proteinExistence type="inferred from homology"/>
<feature type="domain" description="Plastocyanin-like" evidence="4">
    <location>
        <begin position="369"/>
        <end position="482"/>
    </location>
</feature>
<evidence type="ECO:0000259" key="4">
    <source>
        <dbReference type="Pfam" id="PF07731"/>
    </source>
</evidence>
<keyword evidence="3" id="KW-0560">Oxidoreductase</keyword>
<dbReference type="PANTHER" id="PTHR48267">
    <property type="entry name" value="CUPREDOXIN SUPERFAMILY PROTEIN"/>
    <property type="match status" value="1"/>
</dbReference>
<dbReference type="SUPFAM" id="SSF49503">
    <property type="entry name" value="Cupredoxins"/>
    <property type="match status" value="3"/>
</dbReference>
<organism evidence="6 7">
    <name type="scientific">Glycomyces luteolus</name>
    <dbReference type="NCBI Taxonomy" id="2670330"/>
    <lineage>
        <taxon>Bacteria</taxon>
        <taxon>Bacillati</taxon>
        <taxon>Actinomycetota</taxon>
        <taxon>Actinomycetes</taxon>
        <taxon>Glycomycetales</taxon>
        <taxon>Glycomycetaceae</taxon>
        <taxon>Glycomyces</taxon>
    </lineage>
</organism>
<dbReference type="CDD" id="cd13867">
    <property type="entry name" value="CuRO_2_CueO_FtsP"/>
    <property type="match status" value="1"/>
</dbReference>
<evidence type="ECO:0000256" key="1">
    <source>
        <dbReference type="ARBA" id="ARBA00010609"/>
    </source>
</evidence>
<dbReference type="CDD" id="cd04232">
    <property type="entry name" value="CuRO_1_CueO_FtsP"/>
    <property type="match status" value="1"/>
</dbReference>
<evidence type="ECO:0000259" key="5">
    <source>
        <dbReference type="Pfam" id="PF07732"/>
    </source>
</evidence>
<dbReference type="RefSeq" id="WP_270111456.1">
    <property type="nucleotide sequence ID" value="NZ_JAPZVP010000014.1"/>
</dbReference>
<dbReference type="GO" id="GO:0016491">
    <property type="term" value="F:oxidoreductase activity"/>
    <property type="evidence" value="ECO:0007669"/>
    <property type="project" value="UniProtKB-KW"/>
</dbReference>
<dbReference type="Gene3D" id="2.60.40.420">
    <property type="entry name" value="Cupredoxins - blue copper proteins"/>
    <property type="match status" value="3"/>
</dbReference>
<accession>A0A9X3PB47</accession>
<feature type="domain" description="Plastocyanin-like" evidence="5">
    <location>
        <begin position="66"/>
        <end position="181"/>
    </location>
</feature>
<dbReference type="Pfam" id="PF07732">
    <property type="entry name" value="Cu-oxidase_3"/>
    <property type="match status" value="1"/>
</dbReference>
<gene>
    <name evidence="6" type="ORF">O1R50_17610</name>
</gene>
<dbReference type="AlphaFoldDB" id="A0A9X3PB47"/>
<dbReference type="PROSITE" id="PS00080">
    <property type="entry name" value="MULTICOPPER_OXIDASE2"/>
    <property type="match status" value="1"/>
</dbReference>
<dbReference type="InterPro" id="IPR002355">
    <property type="entry name" value="Cu_oxidase_Cu_BS"/>
</dbReference>
<keyword evidence="2" id="KW-0479">Metal-binding</keyword>
<dbReference type="InterPro" id="IPR011707">
    <property type="entry name" value="Cu-oxidase-like_N"/>
</dbReference>
<comment type="similarity">
    <text evidence="1">Belongs to the multicopper oxidase family.</text>
</comment>
<dbReference type="PANTHER" id="PTHR48267:SF1">
    <property type="entry name" value="BILIRUBIN OXIDASE"/>
    <property type="match status" value="1"/>
</dbReference>
<dbReference type="Proteomes" id="UP001146067">
    <property type="component" value="Unassembled WGS sequence"/>
</dbReference>
<dbReference type="CDD" id="cd13890">
    <property type="entry name" value="CuRO_3_CueO_FtsP"/>
    <property type="match status" value="1"/>
</dbReference>
<sequence>MKRRSAIALGISGAVAAGGGGLLAHGWAEAKLDTFGRIDFDTPLAIPPLAESTVDSSGVRIFDLEIQGGQTRFKDGPATDTWGFNRSYLGPTIRAERGESIAFAIGNSLDEATSVHWHGMHLPAVMDGGPHQAVAPGETWTPQWTVNQQAATLWYHPHPHGQTAEHVYRGLAGMFIIDDDASEAVPLPKTYGVDDVPVIVQDRKFDGDNQFDHSSSVLAQLGVTGDDLIVNGTMGAYFEVTTELVRLRLLNGSGARLYHFGFADDRPFSLIGTDGGLLPEAWETNRLLLSPGERAEIVVAFTPGETVELRSYPAEHGGALGRFDGFEDRLDLLQFRAADSLTGGTSIPAAMGSEPDLGSADVVEERSFSLGGDKINGEPMDMDRIDFGVREGTVEVWNVVNDNGYLHNFHVHDVQFQVLTIDGEAPPPHLRGWKDTVLLIPESEYRLALRFSEYTDPNMPYMFHCHFLMHEDAGMMGQFVVLREGEEVGGVPEAVAAHDHH</sequence>
<name>A0A9X3PB47_9ACTN</name>
<evidence type="ECO:0000256" key="2">
    <source>
        <dbReference type="ARBA" id="ARBA00022723"/>
    </source>
</evidence>
<comment type="caution">
    <text evidence="6">The sequence shown here is derived from an EMBL/GenBank/DDBJ whole genome shotgun (WGS) entry which is preliminary data.</text>
</comment>
<dbReference type="Pfam" id="PF07731">
    <property type="entry name" value="Cu-oxidase_2"/>
    <property type="match status" value="1"/>
</dbReference>
<evidence type="ECO:0000313" key="6">
    <source>
        <dbReference type="EMBL" id="MDA1361449.1"/>
    </source>
</evidence>
<dbReference type="EMBL" id="JAPZVP010000014">
    <property type="protein sequence ID" value="MDA1361449.1"/>
    <property type="molecule type" value="Genomic_DNA"/>
</dbReference>
<evidence type="ECO:0000313" key="7">
    <source>
        <dbReference type="Proteomes" id="UP001146067"/>
    </source>
</evidence>
<dbReference type="InterPro" id="IPR008972">
    <property type="entry name" value="Cupredoxin"/>
</dbReference>
<dbReference type="GO" id="GO:0005507">
    <property type="term" value="F:copper ion binding"/>
    <property type="evidence" value="ECO:0007669"/>
    <property type="project" value="InterPro"/>
</dbReference>
<keyword evidence="7" id="KW-1185">Reference proteome</keyword>
<dbReference type="InterPro" id="IPR011706">
    <property type="entry name" value="Cu-oxidase_C"/>
</dbReference>
<protein>
    <submittedName>
        <fullName evidence="6">Multicopper oxidase domain-containing protein</fullName>
    </submittedName>
</protein>
<reference evidence="6" key="1">
    <citation type="submission" date="2022-12" db="EMBL/GenBank/DDBJ databases">
        <title>Gycomyces niveus sp.nov.,a novel actinomycete isolated from soil in Shouguan.</title>
        <authorList>
            <person name="Yang X."/>
        </authorList>
    </citation>
    <scope>NUCLEOTIDE SEQUENCE</scope>
    <source>
        <strain evidence="6">NEAU-A15</strain>
    </source>
</reference>